<evidence type="ECO:0000313" key="13">
    <source>
        <dbReference type="Proteomes" id="UP001063166"/>
    </source>
</evidence>
<reference evidence="12" key="1">
    <citation type="submission" date="2022-07" db="EMBL/GenBank/DDBJ databases">
        <title>The genome of Lyophyllum shimeji provides insight into the initial evolution of ectomycorrhizal fungal genome.</title>
        <authorList>
            <person name="Kobayashi Y."/>
            <person name="Shibata T."/>
            <person name="Hirakawa H."/>
            <person name="Shigenobu S."/>
            <person name="Nishiyama T."/>
            <person name="Yamada A."/>
            <person name="Hasebe M."/>
            <person name="Kawaguchi M."/>
        </authorList>
    </citation>
    <scope>NUCLEOTIDE SEQUENCE</scope>
    <source>
        <strain evidence="12">AT787</strain>
    </source>
</reference>
<dbReference type="InterPro" id="IPR051209">
    <property type="entry name" value="FAD-bind_Monooxygenase_sf"/>
</dbReference>
<comment type="caution">
    <text evidence="12">The sequence shown here is derived from an EMBL/GenBank/DDBJ whole genome shotgun (WGS) entry which is preliminary data.</text>
</comment>
<dbReference type="PANTHER" id="PTHR42877:SF4">
    <property type="entry name" value="FAD_NAD(P)-BINDING DOMAIN-CONTAINING PROTEIN-RELATED"/>
    <property type="match status" value="1"/>
</dbReference>
<comment type="similarity">
    <text evidence="4">Belongs to the FAD-binding monooxygenase family.</text>
</comment>
<dbReference type="InterPro" id="IPR025700">
    <property type="entry name" value="Lys/Orn_oxygenase"/>
</dbReference>
<evidence type="ECO:0000256" key="2">
    <source>
        <dbReference type="ARBA" id="ARBA00004924"/>
    </source>
</evidence>
<sequence>MALADGKCTPRIIIVGAGLAGISTAIALKKQLGFENFTIYEKATEVGGTWRDNTYPGCGSDVPGHWYSLSTELNPEWSSYYVNQPEIRAYWEGLYHKYDLPTKTKLGHGVTSAEWDSDCQLYRVEVEEVATGKKIQTEAEIMFYAIGGFMSPMFPKDVGGVEKFRGVAWHSARWRHDVDLKGKRVGVIGNGCSAAQFVPEISADPSVEVINFCRTPQWYLPRGNFHYPKWVQWIFGHVPLAMRLYRNWIMARSDLSFLAFRKNNRILVALTRRLLSLYIKRTAPKDQAAALIPTYAPGCKRIIVDPGYLQALHRPNVAISWDAIKGIVEEGIELRSGKIVPLDIIIFGTGYSTEAVDLRLRGSKKTTAHEYFETQGGGTAYLGTCMPGFPNCFSLLGPNVATGHASVIFSEEAQIGLAIQLIKPILDGKAKSFEVTDEATNRYNTWLQNRLSLSVWTDCHSYYHVGNQKQTKIVATFPGPVALFWWFARRVRWDDFTGVGAEAWEKQRRWNTFGKRGILVGLLALAAGLGYLLNGQPLLELVRRVISSVVG</sequence>
<gene>
    <name evidence="12" type="ORF">LshimejAT787_0204120</name>
</gene>
<evidence type="ECO:0000256" key="6">
    <source>
        <dbReference type="ARBA" id="ARBA00022630"/>
    </source>
</evidence>
<keyword evidence="6" id="KW-0285">Flavoprotein</keyword>
<dbReference type="AlphaFoldDB" id="A0A9P3PG97"/>
<dbReference type="PANTHER" id="PTHR42877">
    <property type="entry name" value="L-ORNITHINE N(5)-MONOOXYGENASE-RELATED"/>
    <property type="match status" value="1"/>
</dbReference>
<keyword evidence="7" id="KW-0274">FAD</keyword>
<comment type="catalytic activity">
    <reaction evidence="11">
        <text>L-ornithine + NADH + O2 = N(5)-hydroxy-L-ornithine + NAD(+) + H2O</text>
        <dbReference type="Rhea" id="RHEA:41512"/>
        <dbReference type="ChEBI" id="CHEBI:15377"/>
        <dbReference type="ChEBI" id="CHEBI:15379"/>
        <dbReference type="ChEBI" id="CHEBI:46911"/>
        <dbReference type="ChEBI" id="CHEBI:57540"/>
        <dbReference type="ChEBI" id="CHEBI:57945"/>
        <dbReference type="ChEBI" id="CHEBI:78275"/>
        <dbReference type="EC" id="1.14.13.196"/>
    </reaction>
</comment>
<dbReference type="SUPFAM" id="SSF51905">
    <property type="entry name" value="FAD/NAD(P)-binding domain"/>
    <property type="match status" value="2"/>
</dbReference>
<evidence type="ECO:0000256" key="1">
    <source>
        <dbReference type="ARBA" id="ARBA00001974"/>
    </source>
</evidence>
<evidence type="ECO:0000256" key="10">
    <source>
        <dbReference type="ARBA" id="ARBA00047598"/>
    </source>
</evidence>
<dbReference type="EC" id="1.14.13.196" evidence="5"/>
<keyword evidence="9" id="KW-0560">Oxidoreductase</keyword>
<dbReference type="Proteomes" id="UP001063166">
    <property type="component" value="Unassembled WGS sequence"/>
</dbReference>
<dbReference type="Gene3D" id="3.50.50.60">
    <property type="entry name" value="FAD/NAD(P)-binding domain"/>
    <property type="match status" value="2"/>
</dbReference>
<keyword evidence="13" id="KW-1185">Reference proteome</keyword>
<keyword evidence="8" id="KW-0521">NADP</keyword>
<dbReference type="InterPro" id="IPR036188">
    <property type="entry name" value="FAD/NAD-bd_sf"/>
</dbReference>
<evidence type="ECO:0000256" key="7">
    <source>
        <dbReference type="ARBA" id="ARBA00022827"/>
    </source>
</evidence>
<evidence type="ECO:0000256" key="3">
    <source>
        <dbReference type="ARBA" id="ARBA00007588"/>
    </source>
</evidence>
<evidence type="ECO:0000256" key="9">
    <source>
        <dbReference type="ARBA" id="ARBA00023002"/>
    </source>
</evidence>
<comment type="pathway">
    <text evidence="2">Siderophore biosynthesis.</text>
</comment>
<evidence type="ECO:0000256" key="11">
    <source>
        <dbReference type="ARBA" id="ARBA00049248"/>
    </source>
</evidence>
<proteinExistence type="inferred from homology"/>
<protein>
    <recommendedName>
        <fullName evidence="5">L-ornithine N(5)-monooxygenase [NAD(P)H]</fullName>
        <ecNumber evidence="5">1.14.13.196</ecNumber>
    </recommendedName>
</protein>
<dbReference type="GO" id="GO:0016491">
    <property type="term" value="F:oxidoreductase activity"/>
    <property type="evidence" value="ECO:0007669"/>
    <property type="project" value="UniProtKB-KW"/>
</dbReference>
<evidence type="ECO:0000256" key="8">
    <source>
        <dbReference type="ARBA" id="ARBA00022857"/>
    </source>
</evidence>
<name>A0A9P3PG97_LYOSH</name>
<organism evidence="12 13">
    <name type="scientific">Lyophyllum shimeji</name>
    <name type="common">Hon-shimeji</name>
    <name type="synonym">Tricholoma shimeji</name>
    <dbReference type="NCBI Taxonomy" id="47721"/>
    <lineage>
        <taxon>Eukaryota</taxon>
        <taxon>Fungi</taxon>
        <taxon>Dikarya</taxon>
        <taxon>Basidiomycota</taxon>
        <taxon>Agaricomycotina</taxon>
        <taxon>Agaricomycetes</taxon>
        <taxon>Agaricomycetidae</taxon>
        <taxon>Agaricales</taxon>
        <taxon>Tricholomatineae</taxon>
        <taxon>Lyophyllaceae</taxon>
        <taxon>Lyophyllum</taxon>
    </lineage>
</organism>
<dbReference type="Pfam" id="PF13434">
    <property type="entry name" value="Lys_Orn_oxgnase"/>
    <property type="match status" value="1"/>
</dbReference>
<accession>A0A9P3PG97</accession>
<dbReference type="EMBL" id="BRPK01000002">
    <property type="protein sequence ID" value="GLB34847.1"/>
    <property type="molecule type" value="Genomic_DNA"/>
</dbReference>
<evidence type="ECO:0000256" key="4">
    <source>
        <dbReference type="ARBA" id="ARBA00010139"/>
    </source>
</evidence>
<comment type="cofactor">
    <cofactor evidence="1">
        <name>FAD</name>
        <dbReference type="ChEBI" id="CHEBI:57692"/>
    </cofactor>
</comment>
<dbReference type="Pfam" id="PF13450">
    <property type="entry name" value="NAD_binding_8"/>
    <property type="match status" value="1"/>
</dbReference>
<evidence type="ECO:0000313" key="12">
    <source>
        <dbReference type="EMBL" id="GLB34847.1"/>
    </source>
</evidence>
<evidence type="ECO:0000256" key="5">
    <source>
        <dbReference type="ARBA" id="ARBA00012881"/>
    </source>
</evidence>
<dbReference type="OrthoDB" id="74360at2759"/>
<comment type="catalytic activity">
    <reaction evidence="10">
        <text>L-ornithine + NADPH + O2 = N(5)-hydroxy-L-ornithine + NADP(+) + H2O</text>
        <dbReference type="Rhea" id="RHEA:41508"/>
        <dbReference type="ChEBI" id="CHEBI:15377"/>
        <dbReference type="ChEBI" id="CHEBI:15379"/>
        <dbReference type="ChEBI" id="CHEBI:46911"/>
        <dbReference type="ChEBI" id="CHEBI:57783"/>
        <dbReference type="ChEBI" id="CHEBI:58349"/>
        <dbReference type="ChEBI" id="CHEBI:78275"/>
        <dbReference type="EC" id="1.14.13.196"/>
    </reaction>
</comment>
<comment type="similarity">
    <text evidence="3">Belongs to the lysine N(6)-hydroxylase/L-ornithine N(5)-oxygenase family.</text>
</comment>